<feature type="compositionally biased region" description="Low complexity" evidence="1">
    <location>
        <begin position="252"/>
        <end position="265"/>
    </location>
</feature>
<protein>
    <recommendedName>
        <fullName evidence="2">Enoyl reductase (ER) domain-containing protein</fullName>
    </recommendedName>
</protein>
<keyword evidence="4" id="KW-1185">Reference proteome</keyword>
<dbReference type="Proteomes" id="UP001530293">
    <property type="component" value="Unassembled WGS sequence"/>
</dbReference>
<dbReference type="InterPro" id="IPR020843">
    <property type="entry name" value="ER"/>
</dbReference>
<feature type="region of interest" description="Disordered" evidence="1">
    <location>
        <begin position="139"/>
        <end position="229"/>
    </location>
</feature>
<evidence type="ECO:0000256" key="1">
    <source>
        <dbReference type="SAM" id="MobiDB-lite"/>
    </source>
</evidence>
<dbReference type="Pfam" id="PF08240">
    <property type="entry name" value="ADH_N"/>
    <property type="match status" value="1"/>
</dbReference>
<feature type="compositionally biased region" description="Low complexity" evidence="1">
    <location>
        <begin position="83"/>
        <end position="96"/>
    </location>
</feature>
<evidence type="ECO:0000313" key="4">
    <source>
        <dbReference type="Proteomes" id="UP001530293"/>
    </source>
</evidence>
<comment type="caution">
    <text evidence="3">The sequence shown here is derived from an EMBL/GenBank/DDBJ whole genome shotgun (WGS) entry which is preliminary data.</text>
</comment>
<dbReference type="EMBL" id="JALLBG020000215">
    <property type="protein sequence ID" value="KAL3758940.1"/>
    <property type="molecule type" value="Genomic_DNA"/>
</dbReference>
<dbReference type="InterPro" id="IPR036291">
    <property type="entry name" value="NAD(P)-bd_dom_sf"/>
</dbReference>
<evidence type="ECO:0000259" key="2">
    <source>
        <dbReference type="SMART" id="SM00829"/>
    </source>
</evidence>
<feature type="compositionally biased region" description="Basic and acidic residues" evidence="1">
    <location>
        <begin position="169"/>
        <end position="191"/>
    </location>
</feature>
<name>A0ABD3MEE4_9STRA</name>
<proteinExistence type="predicted"/>
<dbReference type="SUPFAM" id="SSF51735">
    <property type="entry name" value="NAD(P)-binding Rossmann-fold domains"/>
    <property type="match status" value="1"/>
</dbReference>
<feature type="compositionally biased region" description="Low complexity" evidence="1">
    <location>
        <begin position="30"/>
        <end position="42"/>
    </location>
</feature>
<dbReference type="InterPro" id="IPR052585">
    <property type="entry name" value="Lipid_raft_assoc_Zn_ADH"/>
</dbReference>
<evidence type="ECO:0000313" key="3">
    <source>
        <dbReference type="EMBL" id="KAL3758940.1"/>
    </source>
</evidence>
<feature type="region of interest" description="Disordered" evidence="1">
    <location>
        <begin position="83"/>
        <end position="116"/>
    </location>
</feature>
<dbReference type="PANTHER" id="PTHR43482:SF1">
    <property type="entry name" value="PROTEIN AST1-RELATED"/>
    <property type="match status" value="1"/>
</dbReference>
<reference evidence="3 4" key="1">
    <citation type="submission" date="2024-10" db="EMBL/GenBank/DDBJ databases">
        <title>Updated reference genomes for cyclostephanoid diatoms.</title>
        <authorList>
            <person name="Roberts W.R."/>
            <person name="Alverson A.J."/>
        </authorList>
    </citation>
    <scope>NUCLEOTIDE SEQUENCE [LARGE SCALE GENOMIC DNA]</scope>
    <source>
        <strain evidence="3 4">AJA232-27</strain>
    </source>
</reference>
<feature type="domain" description="Enoyl reductase (ER)" evidence="2">
    <location>
        <begin position="386"/>
        <end position="709"/>
    </location>
</feature>
<dbReference type="InterPro" id="IPR011032">
    <property type="entry name" value="GroES-like_sf"/>
</dbReference>
<dbReference type="Gene3D" id="3.40.50.720">
    <property type="entry name" value="NAD(P)-binding Rossmann-like Domain"/>
    <property type="match status" value="1"/>
</dbReference>
<feature type="compositionally biased region" description="Low complexity" evidence="1">
    <location>
        <begin position="11"/>
        <end position="20"/>
    </location>
</feature>
<feature type="region of interest" description="Disordered" evidence="1">
    <location>
        <begin position="1"/>
        <end position="58"/>
    </location>
</feature>
<dbReference type="PANTHER" id="PTHR43482">
    <property type="entry name" value="PROTEIN AST1-RELATED"/>
    <property type="match status" value="1"/>
</dbReference>
<organism evidence="3 4">
    <name type="scientific">Discostella pseudostelligera</name>
    <dbReference type="NCBI Taxonomy" id="259834"/>
    <lineage>
        <taxon>Eukaryota</taxon>
        <taxon>Sar</taxon>
        <taxon>Stramenopiles</taxon>
        <taxon>Ochrophyta</taxon>
        <taxon>Bacillariophyta</taxon>
        <taxon>Coscinodiscophyceae</taxon>
        <taxon>Thalassiosirophycidae</taxon>
        <taxon>Stephanodiscales</taxon>
        <taxon>Stephanodiscaceae</taxon>
        <taxon>Discostella</taxon>
    </lineage>
</organism>
<gene>
    <name evidence="3" type="ORF">ACHAWU_003011</name>
</gene>
<feature type="region of interest" description="Disordered" evidence="1">
    <location>
        <begin position="247"/>
        <end position="329"/>
    </location>
</feature>
<dbReference type="SMART" id="SM00829">
    <property type="entry name" value="PKS_ER"/>
    <property type="match status" value="1"/>
</dbReference>
<dbReference type="InterPro" id="IPR013154">
    <property type="entry name" value="ADH-like_N"/>
</dbReference>
<dbReference type="Gene3D" id="3.90.180.10">
    <property type="entry name" value="Medium-chain alcohol dehydrogenases, catalytic domain"/>
    <property type="match status" value="1"/>
</dbReference>
<accession>A0ABD3MEE4</accession>
<dbReference type="SUPFAM" id="SSF50129">
    <property type="entry name" value="GroES-like"/>
    <property type="match status" value="1"/>
</dbReference>
<sequence>MMGFLKKKKSSQASPSQGGKHLSIISTANASSSVFARSPSSATIDDSRNDVGSDGRSVANSSIADVNITASKATMRQNSITVNTSTANNNNATVASPLSATPGAGKEVRDKPSSAATVATPSAVVAAAACPTIIMPPLLVPQSQPTASAKKKTTKEEQKKPHQRQPPNKSEKQKQASKRGDTKLNKMRLGELPEVGSSYSSQSMSYDERETFSEYDDDDERTEESAIYTDDSSNSFVSLGYKTSHSESLAFSRTSSSENTDSASTTEEDDDEERRDSNRFDPESESATSPTNRSSKAKKALKQLNNLATKAKKESTSIPSRTPVKEKSISRAITPHKKVTTASDSVVSADASSKASVSTAMFIKTMEEYTVKNTENQLLLTVNERGNVQKLSLQEFVYIPNPNKSTDVVIKVDCSTITLQDCMIRRGQWYVMENLPFVPGADVVGTVISLGAEAAKNSTFQIGDKVASIVLSGGNAKYITVHYQSMIRVPSEIDNVTALSILSTYVPARESLDLARKFNTPLTGANVLIIGGNGPSGLAMIELALLEAANVYTTADDRHHDYLTKLGVQCFPIDPEKWMPSLKGKMDVVLDSVCIDMYESSQMALNATGTLVCTGMSAVYTMGHVSAFGLHDIRDYKAGYCKMKAKYFMYNGVYYDKMERFNTATIEVAQHFRYLCHLACKGTIKPIISTCVPLKRVASVQRAIELGETAYGVCVCRPWADEGDAASSKKVAADSEKASSN</sequence>
<dbReference type="AlphaFoldDB" id="A0ABD3MEE4"/>
<feature type="compositionally biased region" description="Polar residues" evidence="1">
    <location>
        <begin position="285"/>
        <end position="294"/>
    </location>
</feature>
<feature type="compositionally biased region" description="Acidic residues" evidence="1">
    <location>
        <begin position="213"/>
        <end position="222"/>
    </location>
</feature>
<feature type="compositionally biased region" description="Basic residues" evidence="1">
    <location>
        <begin position="1"/>
        <end position="10"/>
    </location>
</feature>